<evidence type="ECO:0000313" key="3">
    <source>
        <dbReference type="EMBL" id="CAL4762220.1"/>
    </source>
</evidence>
<feature type="region of interest" description="Disordered" evidence="1">
    <location>
        <begin position="41"/>
        <end position="104"/>
    </location>
</feature>
<dbReference type="OrthoDB" id="441615at2759"/>
<name>A0A9P1BK59_9DINO</name>
<keyword evidence="4" id="KW-1185">Reference proteome</keyword>
<sequence length="271" mass="29297">MPKLFVPVSYVDEQVALLKEEIAGLKKEVEDLRTGKVLTAVTVVKEPDPNPNQKEVEGEIDPTGSQSAGFAGYASPEQPSSPPSPTTSENGKKRGTLRGSSTQSISALGGTQTFAMVCFDRKSAWSIPLVTTIDEFSDWFDATLAMILLLANVLMQGLFIGIIQDGAFLGEDYSNQVDVAKQWRRSFAHDSKYLDLTDRSLASRVCNEDGSLIFANGQVEVLAQINAFLGMGKDDFEAPWLQPGVMLSVLCILLWCLQPGSQAGALFGNAN</sequence>
<comment type="caution">
    <text evidence="2">The sequence shown here is derived from an EMBL/GenBank/DDBJ whole genome shotgun (WGS) entry which is preliminary data.</text>
</comment>
<dbReference type="EMBL" id="CAMXCT020000167">
    <property type="protein sequence ID" value="CAL1128283.1"/>
    <property type="molecule type" value="Genomic_DNA"/>
</dbReference>
<dbReference type="AlphaFoldDB" id="A0A9P1BK59"/>
<dbReference type="EMBL" id="CAMXCT010000167">
    <property type="protein sequence ID" value="CAI3974908.1"/>
    <property type="molecule type" value="Genomic_DNA"/>
</dbReference>
<accession>A0A9P1BK59</accession>
<dbReference type="EMBL" id="CAMXCT030000167">
    <property type="protein sequence ID" value="CAL4762220.1"/>
    <property type="molecule type" value="Genomic_DNA"/>
</dbReference>
<reference evidence="2" key="1">
    <citation type="submission" date="2022-10" db="EMBL/GenBank/DDBJ databases">
        <authorList>
            <person name="Chen Y."/>
            <person name="Dougan E. K."/>
            <person name="Chan C."/>
            <person name="Rhodes N."/>
            <person name="Thang M."/>
        </authorList>
    </citation>
    <scope>NUCLEOTIDE SEQUENCE</scope>
</reference>
<organism evidence="2">
    <name type="scientific">Cladocopium goreaui</name>
    <dbReference type="NCBI Taxonomy" id="2562237"/>
    <lineage>
        <taxon>Eukaryota</taxon>
        <taxon>Sar</taxon>
        <taxon>Alveolata</taxon>
        <taxon>Dinophyceae</taxon>
        <taxon>Suessiales</taxon>
        <taxon>Symbiodiniaceae</taxon>
        <taxon>Cladocopium</taxon>
    </lineage>
</organism>
<evidence type="ECO:0000313" key="2">
    <source>
        <dbReference type="EMBL" id="CAI3974908.1"/>
    </source>
</evidence>
<proteinExistence type="predicted"/>
<gene>
    <name evidence="2" type="ORF">C1SCF055_LOCUS3272</name>
</gene>
<reference evidence="3 4" key="2">
    <citation type="submission" date="2024-05" db="EMBL/GenBank/DDBJ databases">
        <authorList>
            <person name="Chen Y."/>
            <person name="Shah S."/>
            <person name="Dougan E. K."/>
            <person name="Thang M."/>
            <person name="Chan C."/>
        </authorList>
    </citation>
    <scope>NUCLEOTIDE SEQUENCE [LARGE SCALE GENOMIC DNA]</scope>
</reference>
<protein>
    <submittedName>
        <fullName evidence="2">Uncharacterized protein</fullName>
    </submittedName>
</protein>
<evidence type="ECO:0000313" key="4">
    <source>
        <dbReference type="Proteomes" id="UP001152797"/>
    </source>
</evidence>
<evidence type="ECO:0000256" key="1">
    <source>
        <dbReference type="SAM" id="MobiDB-lite"/>
    </source>
</evidence>
<dbReference type="Proteomes" id="UP001152797">
    <property type="component" value="Unassembled WGS sequence"/>
</dbReference>